<protein>
    <submittedName>
        <fullName evidence="1">Uncharacterized protein</fullName>
    </submittedName>
</protein>
<proteinExistence type="predicted"/>
<evidence type="ECO:0000313" key="1">
    <source>
        <dbReference type="EMBL" id="MBX15504.1"/>
    </source>
</evidence>
<dbReference type="AlphaFoldDB" id="A0A2P2LC01"/>
<name>A0A2P2LC01_RHIMU</name>
<reference evidence="1" key="1">
    <citation type="submission" date="2018-02" db="EMBL/GenBank/DDBJ databases">
        <title>Rhizophora mucronata_Transcriptome.</title>
        <authorList>
            <person name="Meera S.P."/>
            <person name="Sreeshan A."/>
            <person name="Augustine A."/>
        </authorList>
    </citation>
    <scope>NUCLEOTIDE SEQUENCE</scope>
    <source>
        <tissue evidence="1">Leaf</tissue>
    </source>
</reference>
<sequence>MKISHCKLHNTSNYRMPFWLTNNCTR</sequence>
<organism evidence="1">
    <name type="scientific">Rhizophora mucronata</name>
    <name type="common">Asiatic mangrove</name>
    <dbReference type="NCBI Taxonomy" id="61149"/>
    <lineage>
        <taxon>Eukaryota</taxon>
        <taxon>Viridiplantae</taxon>
        <taxon>Streptophyta</taxon>
        <taxon>Embryophyta</taxon>
        <taxon>Tracheophyta</taxon>
        <taxon>Spermatophyta</taxon>
        <taxon>Magnoliopsida</taxon>
        <taxon>eudicotyledons</taxon>
        <taxon>Gunneridae</taxon>
        <taxon>Pentapetalae</taxon>
        <taxon>rosids</taxon>
        <taxon>fabids</taxon>
        <taxon>Malpighiales</taxon>
        <taxon>Rhizophoraceae</taxon>
        <taxon>Rhizophora</taxon>
    </lineage>
</organism>
<accession>A0A2P2LC01</accession>
<dbReference type="EMBL" id="GGEC01035020">
    <property type="protein sequence ID" value="MBX15504.1"/>
    <property type="molecule type" value="Transcribed_RNA"/>
</dbReference>